<evidence type="ECO:0000256" key="6">
    <source>
        <dbReference type="ARBA" id="ARBA00022634"/>
    </source>
</evidence>
<organism evidence="16 17">
    <name type="scientific">Candidatus Viadribacter manganicus</name>
    <dbReference type="NCBI Taxonomy" id="1759059"/>
    <lineage>
        <taxon>Bacteria</taxon>
        <taxon>Pseudomonadati</taxon>
        <taxon>Pseudomonadota</taxon>
        <taxon>Alphaproteobacteria</taxon>
        <taxon>Hyphomonadales</taxon>
        <taxon>Hyphomonadaceae</taxon>
        <taxon>Candidatus Viadribacter</taxon>
    </lineage>
</organism>
<dbReference type="GO" id="GO:0031419">
    <property type="term" value="F:cobalamin binding"/>
    <property type="evidence" value="ECO:0007669"/>
    <property type="project" value="UniProtKB-KW"/>
</dbReference>
<evidence type="ECO:0000256" key="2">
    <source>
        <dbReference type="ARBA" id="ARBA00007405"/>
    </source>
</evidence>
<keyword evidence="7" id="KW-0547">Nucleotide-binding</keyword>
<feature type="region of interest" description="Disordered" evidence="13">
    <location>
        <begin position="882"/>
        <end position="901"/>
    </location>
</feature>
<evidence type="ECO:0000256" key="9">
    <source>
        <dbReference type="ARBA" id="ARBA00023285"/>
    </source>
</evidence>
<dbReference type="GO" id="GO:0004748">
    <property type="term" value="F:ribonucleoside-diphosphate reductase activity, thioredoxin disulfide as acceptor"/>
    <property type="evidence" value="ECO:0007669"/>
    <property type="project" value="UniProtKB-EC"/>
</dbReference>
<evidence type="ECO:0000256" key="13">
    <source>
        <dbReference type="SAM" id="MobiDB-lite"/>
    </source>
</evidence>
<evidence type="ECO:0000259" key="14">
    <source>
        <dbReference type="Pfam" id="PF02867"/>
    </source>
</evidence>
<dbReference type="GO" id="GO:0000166">
    <property type="term" value="F:nucleotide binding"/>
    <property type="evidence" value="ECO:0007669"/>
    <property type="project" value="UniProtKB-KW"/>
</dbReference>
<keyword evidence="5" id="KW-0846">Cobalamin</keyword>
<dbReference type="AlphaFoldDB" id="A0A1B1ADV4"/>
<evidence type="ECO:0000313" key="17">
    <source>
        <dbReference type="Proteomes" id="UP000092498"/>
    </source>
</evidence>
<reference evidence="16 17" key="1">
    <citation type="submission" date="2015-11" db="EMBL/GenBank/DDBJ databases">
        <title>Whole-Genome Sequence of Candidatus Oderbacter manganicum from the National Park Lower Oder Valley, Germany.</title>
        <authorList>
            <person name="Braun B."/>
            <person name="Liere K."/>
            <person name="Szewzyk U."/>
        </authorList>
    </citation>
    <scope>NUCLEOTIDE SEQUENCE [LARGE SCALE GENOMIC DNA]</scope>
    <source>
        <strain evidence="16 17">OTSz_A_272</strain>
    </source>
</reference>
<evidence type="ECO:0000256" key="1">
    <source>
        <dbReference type="ARBA" id="ARBA00001922"/>
    </source>
</evidence>
<feature type="compositionally biased region" description="Low complexity" evidence="13">
    <location>
        <begin position="691"/>
        <end position="700"/>
    </location>
</feature>
<dbReference type="GO" id="GO:0071897">
    <property type="term" value="P:DNA biosynthetic process"/>
    <property type="evidence" value="ECO:0007669"/>
    <property type="project" value="UniProtKB-KW"/>
</dbReference>
<feature type="domain" description="Ribonucleotide reductase large subunit C-terminal" evidence="14">
    <location>
        <begin position="294"/>
        <end position="518"/>
    </location>
</feature>
<evidence type="ECO:0000256" key="8">
    <source>
        <dbReference type="ARBA" id="ARBA00023002"/>
    </source>
</evidence>
<comment type="cofactor">
    <cofactor evidence="1">
        <name>adenosylcob(III)alamin</name>
        <dbReference type="ChEBI" id="CHEBI:18408"/>
    </cofactor>
</comment>
<dbReference type="OrthoDB" id="9762933at2"/>
<comment type="similarity">
    <text evidence="2">Belongs to the ribonucleoside diphosphate reductase class-2 family.</text>
</comment>
<dbReference type="PANTHER" id="PTHR43371:SF1">
    <property type="entry name" value="RIBONUCLEOSIDE-DIPHOSPHATE REDUCTASE"/>
    <property type="match status" value="1"/>
</dbReference>
<dbReference type="InterPro" id="IPR000788">
    <property type="entry name" value="RNR_lg_C"/>
</dbReference>
<evidence type="ECO:0000256" key="3">
    <source>
        <dbReference type="ARBA" id="ARBA00012274"/>
    </source>
</evidence>
<accession>A0A1B1ADV4</accession>
<name>A0A1B1ADV4_9PROT</name>
<evidence type="ECO:0000313" key="16">
    <source>
        <dbReference type="EMBL" id="ANP44738.1"/>
    </source>
</evidence>
<keyword evidence="8" id="KW-0560">Oxidoreductase</keyword>
<evidence type="ECO:0000256" key="10">
    <source>
        <dbReference type="ARBA" id="ARBA00025437"/>
    </source>
</evidence>
<dbReference type="STRING" id="1759059.ATE48_01770"/>
<keyword evidence="17" id="KW-1185">Reference proteome</keyword>
<feature type="region of interest" description="Disordered" evidence="13">
    <location>
        <begin position="688"/>
        <end position="713"/>
    </location>
</feature>
<gene>
    <name evidence="16" type="ORF">ATE48_01770</name>
</gene>
<dbReference type="Proteomes" id="UP000092498">
    <property type="component" value="Chromosome"/>
</dbReference>
<proteinExistence type="inferred from homology"/>
<dbReference type="EC" id="1.17.4.1" evidence="3"/>
<dbReference type="Pfam" id="PF02867">
    <property type="entry name" value="Ribonuc_red_lgC"/>
    <property type="match status" value="1"/>
</dbReference>
<evidence type="ECO:0000256" key="7">
    <source>
        <dbReference type="ARBA" id="ARBA00022741"/>
    </source>
</evidence>
<dbReference type="PANTHER" id="PTHR43371">
    <property type="entry name" value="VITAMIN B12-DEPENDENT RIBONUCLEOTIDE REDUCTASE"/>
    <property type="match status" value="1"/>
</dbReference>
<dbReference type="InterPro" id="IPR024434">
    <property type="entry name" value="TSCPD_dom"/>
</dbReference>
<evidence type="ECO:0000256" key="5">
    <source>
        <dbReference type="ARBA" id="ARBA00022628"/>
    </source>
</evidence>
<sequence>MAQDHDDDIRPAAEAPEAWTDAMVQTALEAGIAVETPAGPSVSKALKRAAERIGLWAEDPALGKDVLKLLERGQVTLDTPLMRASLSAGAELAVSAALLHWPEQRSEELEAIARAQTLLAAGAKLGIAGAPSAAALDALDAAARVADPIGRDGPSILVRPTGDAALEIIAAGAARARAGAALAAGARALDAALADLAIEAVRNGLNAEHGGVQIKAANARLTGAPDSDIIAALAGAVARGAYTSALDAGADPTHRRIAIASPEIGAHALTAFANGAIDPTGAVRSETEGSVIGASISLSRFMGERTFDIATFEAAIRTLVRALDAAHGGAGSPRRAILIRLEGLAALLMRAGIAYDSDEGRGLAASVTALAHGSAISESAALAAAKSAYPEWTRVKRQEEATVKAAREAAGALKGQIAEHALSIYRALPGPKNAGLRCAITIAFANDAATARSIGATAPGLAPAQTIAVYGQRDDGGFGRLLSEDVRGALSALGYDGEEIAAIAQHIEGRRTLRGAPGVSLDRLEKLGLTEPALDAIEDAAADAFNIRAVVHPLVIGPEICEDILKLPPDVAAGKRGDLLMTLGFSEEEIASAEAYCLGASDLIGAPGLRAEHAAIFGRNIAVSAQIAMAAAVAPFANAALDLTLDLANAPQRTNLLEAAQAAGVALIAIQAEAPPITLTLTPIEDEPEARAAPPAAAQPITTSPVQEAPARVERRRLPERRKGYIQKSTVGGHKVYLHTGEYDDGELGEIFIDLHKEGAAFRSLMNNFAISISIGLQYGVPLEEYCDAFLFTRFEPAGEVKGNETIRHATSILDYIFRELAVSYLGRTDLAQVDPFDARGDGLSKRATDAESAARLISRGFARGASPDNLVMLRPRSVVESATRDRKDASMAPAKPPATGYRNEPCDACGHFTVEHTGKCAACGAKGEASGG</sequence>
<dbReference type="InterPro" id="IPR050862">
    <property type="entry name" value="RdRp_reductase_class-2"/>
</dbReference>
<keyword evidence="9" id="KW-0170">Cobalt</keyword>
<comment type="function">
    <text evidence="10">Catalyzes the reduction of ribonucleotides to deoxyribonucleotides. May function to provide a pool of deoxyribonucleotide precursors for DNA repair during oxygen limitation and/or for immediate growth after restoration of oxygen.</text>
</comment>
<evidence type="ECO:0000256" key="11">
    <source>
        <dbReference type="ARBA" id="ARBA00033050"/>
    </source>
</evidence>
<evidence type="ECO:0000256" key="4">
    <source>
        <dbReference type="ARBA" id="ARBA00014409"/>
    </source>
</evidence>
<dbReference type="KEGG" id="cbot:ATE48_01770"/>
<dbReference type="Pfam" id="PF12637">
    <property type="entry name" value="TSCPD"/>
    <property type="match status" value="1"/>
</dbReference>
<evidence type="ECO:0000256" key="12">
    <source>
        <dbReference type="ARBA" id="ARBA00047754"/>
    </source>
</evidence>
<dbReference type="SUPFAM" id="SSF51998">
    <property type="entry name" value="PFL-like glycyl radical enzymes"/>
    <property type="match status" value="1"/>
</dbReference>
<dbReference type="Gene3D" id="3.20.70.20">
    <property type="match status" value="1"/>
</dbReference>
<feature type="domain" description="TSCPD" evidence="15">
    <location>
        <begin position="718"/>
        <end position="822"/>
    </location>
</feature>
<keyword evidence="6" id="KW-0237">DNA synthesis</keyword>
<protein>
    <recommendedName>
        <fullName evidence="4">Vitamin B12-dependent ribonucleotide reductase</fullName>
        <ecNumber evidence="3">1.17.4.1</ecNumber>
    </recommendedName>
    <alternativeName>
        <fullName evidence="11">Ribonucleoside-diphosphate reductase NrdJ</fullName>
    </alternativeName>
</protein>
<evidence type="ECO:0000259" key="15">
    <source>
        <dbReference type="Pfam" id="PF12637"/>
    </source>
</evidence>
<dbReference type="RefSeq" id="WP_066767236.1">
    <property type="nucleotide sequence ID" value="NZ_CP013244.1"/>
</dbReference>
<dbReference type="InParanoid" id="A0A1B1ADV4"/>
<dbReference type="EMBL" id="CP013244">
    <property type="protein sequence ID" value="ANP44738.1"/>
    <property type="molecule type" value="Genomic_DNA"/>
</dbReference>
<comment type="catalytic activity">
    <reaction evidence="12">
        <text>a 2'-deoxyribonucleoside 5'-diphosphate + [thioredoxin]-disulfide + H2O = a ribonucleoside 5'-diphosphate + [thioredoxin]-dithiol</text>
        <dbReference type="Rhea" id="RHEA:23252"/>
        <dbReference type="Rhea" id="RHEA-COMP:10698"/>
        <dbReference type="Rhea" id="RHEA-COMP:10700"/>
        <dbReference type="ChEBI" id="CHEBI:15377"/>
        <dbReference type="ChEBI" id="CHEBI:29950"/>
        <dbReference type="ChEBI" id="CHEBI:50058"/>
        <dbReference type="ChEBI" id="CHEBI:57930"/>
        <dbReference type="ChEBI" id="CHEBI:73316"/>
        <dbReference type="EC" id="1.17.4.1"/>
    </reaction>
</comment>